<evidence type="ECO:0000256" key="9">
    <source>
        <dbReference type="ARBA" id="ARBA00023237"/>
    </source>
</evidence>
<dbReference type="AlphaFoldDB" id="A0A7U3ZQX4"/>
<dbReference type="GO" id="GO:0044718">
    <property type="term" value="P:siderophore transmembrane transport"/>
    <property type="evidence" value="ECO:0007669"/>
    <property type="project" value="TreeGrafter"/>
</dbReference>
<dbReference type="RefSeq" id="WP_013930992.1">
    <property type="nucleotide sequence ID" value="NC_015703.1"/>
</dbReference>
<feature type="domain" description="TonB-dependent receptor-like beta-barrel" evidence="12">
    <location>
        <begin position="366"/>
        <end position="737"/>
    </location>
</feature>
<reference evidence="15" key="1">
    <citation type="submission" date="2011-06" db="EMBL/GenBank/DDBJ databases">
        <title>The complete genome of chromosome of Runella slithyformis DSM 19594.</title>
        <authorList>
            <consortium name="US DOE Joint Genome Institute (JGI-PGF)"/>
            <person name="Lucas S."/>
            <person name="Han J."/>
            <person name="Lapidus A."/>
            <person name="Bruce D."/>
            <person name="Goodwin L."/>
            <person name="Pitluck S."/>
            <person name="Peters L."/>
            <person name="Kyrpides N."/>
            <person name="Mavromatis K."/>
            <person name="Ivanova N."/>
            <person name="Ovchinnikova G."/>
            <person name="Zhang X."/>
            <person name="Misra M."/>
            <person name="Detter J.C."/>
            <person name="Tapia R."/>
            <person name="Han C."/>
            <person name="Land M."/>
            <person name="Hauser L."/>
            <person name="Markowitz V."/>
            <person name="Cheng J.-F."/>
            <person name="Hugenholtz P."/>
            <person name="Woyke T."/>
            <person name="Wu D."/>
            <person name="Tindall B."/>
            <person name="Faehrich R."/>
            <person name="Brambilla E."/>
            <person name="Klenk H.-P."/>
            <person name="Eisen J.A."/>
        </authorList>
    </citation>
    <scope>NUCLEOTIDE SEQUENCE [LARGE SCALE GENOMIC DNA]</scope>
    <source>
        <strain evidence="15">ATCC 29530 / DSM 19594 / LMG 11500 / NCIMB 11436 / LSU 4</strain>
    </source>
</reference>
<dbReference type="Pfam" id="PF00593">
    <property type="entry name" value="TonB_dep_Rec_b-barrel"/>
    <property type="match status" value="1"/>
</dbReference>
<keyword evidence="9" id="KW-0998">Cell outer membrane</keyword>
<dbReference type="InterPro" id="IPR000531">
    <property type="entry name" value="Beta-barrel_TonB"/>
</dbReference>
<name>A0A7U3ZQX4_RUNSL</name>
<evidence type="ECO:0000256" key="5">
    <source>
        <dbReference type="ARBA" id="ARBA00022729"/>
    </source>
</evidence>
<evidence type="ECO:0000256" key="3">
    <source>
        <dbReference type="ARBA" id="ARBA00022452"/>
    </source>
</evidence>
<dbReference type="GO" id="GO:0009279">
    <property type="term" value="C:cell outer membrane"/>
    <property type="evidence" value="ECO:0007669"/>
    <property type="project" value="UniProtKB-SubCell"/>
</dbReference>
<evidence type="ECO:0000256" key="2">
    <source>
        <dbReference type="ARBA" id="ARBA00022448"/>
    </source>
</evidence>
<comment type="similarity">
    <text evidence="10">Belongs to the TonB-dependent receptor family.</text>
</comment>
<keyword evidence="11" id="KW-1133">Transmembrane helix</keyword>
<proteinExistence type="inferred from homology"/>
<sequence>MSQNDVKPGKDCVMPDKMDSTTFAEDNHSIIMIKYAFLIAFIFTSSLFTALHAQRVTGTVFEKNEAGKKTPLVGVNVFWAETSLGAATDSLGKFDIARSARSNRLVVSYVGFRTDTIKVTSESNFEIVMKSEGQLGEVVVRATSSQIDRLNPIQTEIITTKALAKAACCNLSESFETNASVSVSYSDAVTGAKQIQFLGLGGQYVQTNVENVPTIRGLASTFGMNYIPGTWIQSIDVAKGAGSVVNGYESLTGAINVELVKPDAREKLYFNAYVNHLGRGEVNLNINRKLSEKWSTGFLTHASTLQNRVDNNGDGFMDLPLYTQFNGVNRWQYKSDKMMAQFGIKALTEKRIGGQMGFEPSAHRGTAKFYGFGNQTNRFELFSKTAKLYQDKPYKGLGLILNASQHNTDSYFGFANYDGRQRTLYGNLIYQSIINNTNHQFKTGLSYLLDDYREAYKDSLMTRTESVPGAFFEYTYNHLEKFTLVAGLRADYHNLFGAFVTPRLHARWQPLEHTTLRVSAGRGQRTPNAFAEYYGYLVSGRTVRFWGSKIQPEVSWNYGISLTQTFHWLDKHWDLVLDYYRTDFQSQLIVDTDHATPLASHLYFYNLKGKSFSNSFQIELNTLLSKRTEVKLAYRLFDVWQTMGQPFGNTILQQRMMVPRDRVLFNIGYNLPYDKWKLDLTIQWNGKARITDPMQSLQATIDRKPMPILYSQSFMNLNAQASRAFKKFEVYLGGENLTNFRQANPIIHPEDPFNKYFDAGQTWGPVVGRVIYAGIRIKVKE</sequence>
<feature type="transmembrane region" description="Helical" evidence="11">
    <location>
        <begin position="35"/>
        <end position="53"/>
    </location>
</feature>
<evidence type="ECO:0000256" key="6">
    <source>
        <dbReference type="ARBA" id="ARBA00023077"/>
    </source>
</evidence>
<evidence type="ECO:0000256" key="4">
    <source>
        <dbReference type="ARBA" id="ARBA00022692"/>
    </source>
</evidence>
<reference evidence="14 15" key="2">
    <citation type="journal article" date="2012" name="Stand. Genomic Sci.">
        <title>Complete genome sequence of the aquatic bacterium Runella slithyformis type strain (LSU 4(T)).</title>
        <authorList>
            <person name="Copeland A."/>
            <person name="Zhang X."/>
            <person name="Misra M."/>
            <person name="Lapidus A."/>
            <person name="Nolan M."/>
            <person name="Lucas S."/>
            <person name="Deshpande S."/>
            <person name="Cheng J.F."/>
            <person name="Tapia R."/>
            <person name="Goodwin L.A."/>
            <person name="Pitluck S."/>
            <person name="Liolios K."/>
            <person name="Pagani I."/>
            <person name="Ivanova N."/>
            <person name="Mikhailova N."/>
            <person name="Pati A."/>
            <person name="Chen A."/>
            <person name="Palaniappan K."/>
            <person name="Land M."/>
            <person name="Hauser L."/>
            <person name="Pan C."/>
            <person name="Jeffries C.D."/>
            <person name="Detter J.C."/>
            <person name="Brambilla E.M."/>
            <person name="Rohde M."/>
            <person name="Djao O.D."/>
            <person name="Goker M."/>
            <person name="Sikorski J."/>
            <person name="Tindall B.J."/>
            <person name="Woyke T."/>
            <person name="Bristow J."/>
            <person name="Eisen J.A."/>
            <person name="Markowitz V."/>
            <person name="Hugenholtz P."/>
            <person name="Kyrpides N.C."/>
            <person name="Klenk H.P."/>
            <person name="Mavromatis K."/>
        </authorList>
    </citation>
    <scope>NUCLEOTIDE SEQUENCE [LARGE SCALE GENOMIC DNA]</scope>
    <source>
        <strain evidence="15">ATCC 29530 / DSM 19594 / LMG 11500 / NCIMB 11436 / LSU 4</strain>
    </source>
</reference>
<keyword evidence="5" id="KW-0732">Signal</keyword>
<dbReference type="GO" id="GO:0015344">
    <property type="term" value="F:siderophore uptake transmembrane transporter activity"/>
    <property type="evidence" value="ECO:0007669"/>
    <property type="project" value="TreeGrafter"/>
</dbReference>
<evidence type="ECO:0000256" key="8">
    <source>
        <dbReference type="ARBA" id="ARBA00023170"/>
    </source>
</evidence>
<dbReference type="EMBL" id="CP002859">
    <property type="protein sequence ID" value="AEI51724.1"/>
    <property type="molecule type" value="Genomic_DNA"/>
</dbReference>
<feature type="domain" description="TonB-dependent receptor plug" evidence="13">
    <location>
        <begin position="152"/>
        <end position="253"/>
    </location>
</feature>
<dbReference type="KEGG" id="rsi:Runsl_5433"/>
<dbReference type="PANTHER" id="PTHR30069">
    <property type="entry name" value="TONB-DEPENDENT OUTER MEMBRANE RECEPTOR"/>
    <property type="match status" value="1"/>
</dbReference>
<protein>
    <submittedName>
        <fullName evidence="14">TonB-dependent receptor</fullName>
    </submittedName>
</protein>
<evidence type="ECO:0000313" key="14">
    <source>
        <dbReference type="EMBL" id="AEI51724.1"/>
    </source>
</evidence>
<dbReference type="Gene3D" id="2.170.130.10">
    <property type="entry name" value="TonB-dependent receptor, plug domain"/>
    <property type="match status" value="1"/>
</dbReference>
<keyword evidence="8 14" id="KW-0675">Receptor</keyword>
<dbReference type="Gene3D" id="2.40.170.20">
    <property type="entry name" value="TonB-dependent receptor, beta-barrel domain"/>
    <property type="match status" value="1"/>
</dbReference>
<dbReference type="Pfam" id="PF13715">
    <property type="entry name" value="CarbopepD_reg_2"/>
    <property type="match status" value="1"/>
</dbReference>
<dbReference type="SUPFAM" id="SSF56935">
    <property type="entry name" value="Porins"/>
    <property type="match status" value="1"/>
</dbReference>
<comment type="subcellular location">
    <subcellularLocation>
        <location evidence="1">Cell outer membrane</location>
        <topology evidence="1">Multi-pass membrane protein</topology>
    </subcellularLocation>
</comment>
<dbReference type="InterPro" id="IPR012910">
    <property type="entry name" value="Plug_dom"/>
</dbReference>
<dbReference type="InterPro" id="IPR037066">
    <property type="entry name" value="Plug_dom_sf"/>
</dbReference>
<keyword evidence="3" id="KW-1134">Transmembrane beta strand</keyword>
<evidence type="ECO:0000256" key="1">
    <source>
        <dbReference type="ARBA" id="ARBA00004571"/>
    </source>
</evidence>
<keyword evidence="6 10" id="KW-0798">TonB box</keyword>
<evidence type="ECO:0000256" key="10">
    <source>
        <dbReference type="RuleBase" id="RU003357"/>
    </source>
</evidence>
<evidence type="ECO:0000256" key="11">
    <source>
        <dbReference type="SAM" id="Phobius"/>
    </source>
</evidence>
<keyword evidence="2" id="KW-0813">Transport</keyword>
<dbReference type="SUPFAM" id="SSF49464">
    <property type="entry name" value="Carboxypeptidase regulatory domain-like"/>
    <property type="match status" value="1"/>
</dbReference>
<dbReference type="PANTHER" id="PTHR30069:SF29">
    <property type="entry name" value="HEMOGLOBIN AND HEMOGLOBIN-HAPTOGLOBIN-BINDING PROTEIN 1-RELATED"/>
    <property type="match status" value="1"/>
</dbReference>
<dbReference type="InterPro" id="IPR008969">
    <property type="entry name" value="CarboxyPept-like_regulatory"/>
</dbReference>
<dbReference type="Gene3D" id="2.60.40.1120">
    <property type="entry name" value="Carboxypeptidase-like, regulatory domain"/>
    <property type="match status" value="1"/>
</dbReference>
<gene>
    <name evidence="14" type="ordered locus">Runsl_5433</name>
</gene>
<dbReference type="InterPro" id="IPR036942">
    <property type="entry name" value="Beta-barrel_TonB_sf"/>
</dbReference>
<evidence type="ECO:0000313" key="15">
    <source>
        <dbReference type="Proteomes" id="UP000000493"/>
    </source>
</evidence>
<dbReference type="InterPro" id="IPR039426">
    <property type="entry name" value="TonB-dep_rcpt-like"/>
</dbReference>
<keyword evidence="4 11" id="KW-0812">Transmembrane</keyword>
<evidence type="ECO:0000259" key="13">
    <source>
        <dbReference type="Pfam" id="PF07715"/>
    </source>
</evidence>
<keyword evidence="15" id="KW-1185">Reference proteome</keyword>
<keyword evidence="7 10" id="KW-0472">Membrane</keyword>
<dbReference type="Proteomes" id="UP000000493">
    <property type="component" value="Chromosome"/>
</dbReference>
<accession>A0A7U3ZQX4</accession>
<organism evidence="14 15">
    <name type="scientific">Runella slithyformis (strain ATCC 29530 / DSM 19594 / LMG 11500 / NCIMB 11436 / LSU 4)</name>
    <dbReference type="NCBI Taxonomy" id="761193"/>
    <lineage>
        <taxon>Bacteria</taxon>
        <taxon>Pseudomonadati</taxon>
        <taxon>Bacteroidota</taxon>
        <taxon>Cytophagia</taxon>
        <taxon>Cytophagales</taxon>
        <taxon>Spirosomataceae</taxon>
        <taxon>Runella</taxon>
    </lineage>
</organism>
<evidence type="ECO:0000256" key="7">
    <source>
        <dbReference type="ARBA" id="ARBA00023136"/>
    </source>
</evidence>
<evidence type="ECO:0000259" key="12">
    <source>
        <dbReference type="Pfam" id="PF00593"/>
    </source>
</evidence>
<dbReference type="Pfam" id="PF07715">
    <property type="entry name" value="Plug"/>
    <property type="match status" value="1"/>
</dbReference>